<dbReference type="PROSITE" id="PS51186">
    <property type="entry name" value="GNAT"/>
    <property type="match status" value="1"/>
</dbReference>
<evidence type="ECO:0000259" key="5">
    <source>
        <dbReference type="PROSITE" id="PS51186"/>
    </source>
</evidence>
<sequence>MQHDKELQFIFTPEAEPSAEELIQIAAESYPNGSPWSKQAFANDLMDPYAGYGLAIQNGKTIGFIGYRKIYDEAEVTNIAVLNTMKNQGIATRLISAWFEKLKADGVTQIFLEVRQGNQAAIHLYERMGFKSIDKRYSYYTEPVEDAVIMQYTFKNI</sequence>
<dbReference type="NCBIfam" id="TIGR01575">
    <property type="entry name" value="rimI"/>
    <property type="match status" value="1"/>
</dbReference>
<gene>
    <name evidence="6" type="ORF">SAMN04489868_10778</name>
</gene>
<keyword evidence="3 6" id="KW-0808">Transferase</keyword>
<name>A0A1I3BL68_9LACT</name>
<dbReference type="EMBL" id="FOQE01000007">
    <property type="protein sequence ID" value="SFH62993.1"/>
    <property type="molecule type" value="Genomic_DNA"/>
</dbReference>
<dbReference type="InterPro" id="IPR016181">
    <property type="entry name" value="Acyl_CoA_acyltransferase"/>
</dbReference>
<dbReference type="RefSeq" id="WP_047390753.1">
    <property type="nucleotide sequence ID" value="NZ_FOQE01000007.1"/>
</dbReference>
<evidence type="ECO:0000256" key="2">
    <source>
        <dbReference type="ARBA" id="ARBA00022490"/>
    </source>
</evidence>
<evidence type="ECO:0000256" key="4">
    <source>
        <dbReference type="ARBA" id="ARBA00023315"/>
    </source>
</evidence>
<evidence type="ECO:0000313" key="6">
    <source>
        <dbReference type="EMBL" id="SFH62993.1"/>
    </source>
</evidence>
<dbReference type="Pfam" id="PF00583">
    <property type="entry name" value="Acetyltransf_1"/>
    <property type="match status" value="1"/>
</dbReference>
<keyword evidence="2" id="KW-0963">Cytoplasm</keyword>
<proteinExistence type="inferred from homology"/>
<dbReference type="InterPro" id="IPR000182">
    <property type="entry name" value="GNAT_dom"/>
</dbReference>
<keyword evidence="7" id="KW-1185">Reference proteome</keyword>
<dbReference type="OrthoDB" id="9794566at2"/>
<protein>
    <submittedName>
        <fullName evidence="6">Ribosomal-protein-alanine N-acetyltransferase</fullName>
    </submittedName>
</protein>
<dbReference type="PANTHER" id="PTHR43420:SF44">
    <property type="entry name" value="ACETYLTRANSFERASE YPEA"/>
    <property type="match status" value="1"/>
</dbReference>
<evidence type="ECO:0000256" key="1">
    <source>
        <dbReference type="ARBA" id="ARBA00005395"/>
    </source>
</evidence>
<evidence type="ECO:0000313" key="7">
    <source>
        <dbReference type="Proteomes" id="UP000198668"/>
    </source>
</evidence>
<dbReference type="InterPro" id="IPR006464">
    <property type="entry name" value="AcTrfase_RimI/Ard1"/>
</dbReference>
<dbReference type="SUPFAM" id="SSF55729">
    <property type="entry name" value="Acyl-CoA N-acyltransferases (Nat)"/>
    <property type="match status" value="1"/>
</dbReference>
<dbReference type="CDD" id="cd04301">
    <property type="entry name" value="NAT_SF"/>
    <property type="match status" value="1"/>
</dbReference>
<dbReference type="InterPro" id="IPR050680">
    <property type="entry name" value="YpeA/RimI_acetyltransf"/>
</dbReference>
<dbReference type="Gene3D" id="3.40.630.30">
    <property type="match status" value="1"/>
</dbReference>
<keyword evidence="4" id="KW-0012">Acyltransferase</keyword>
<dbReference type="PANTHER" id="PTHR43420">
    <property type="entry name" value="ACETYLTRANSFERASE"/>
    <property type="match status" value="1"/>
</dbReference>
<comment type="similarity">
    <text evidence="1">Belongs to the acetyltransferase family. RimI subfamily.</text>
</comment>
<organism evidence="6 7">
    <name type="scientific">Pisciglobus halotolerans</name>
    <dbReference type="NCBI Taxonomy" id="745365"/>
    <lineage>
        <taxon>Bacteria</taxon>
        <taxon>Bacillati</taxon>
        <taxon>Bacillota</taxon>
        <taxon>Bacilli</taxon>
        <taxon>Lactobacillales</taxon>
        <taxon>Carnobacteriaceae</taxon>
    </lineage>
</organism>
<dbReference type="AlphaFoldDB" id="A0A1I3BL68"/>
<dbReference type="Proteomes" id="UP000198668">
    <property type="component" value="Unassembled WGS sequence"/>
</dbReference>
<evidence type="ECO:0000256" key="3">
    <source>
        <dbReference type="ARBA" id="ARBA00022679"/>
    </source>
</evidence>
<reference evidence="6 7" key="1">
    <citation type="submission" date="2016-10" db="EMBL/GenBank/DDBJ databases">
        <authorList>
            <person name="de Groot N.N."/>
        </authorList>
    </citation>
    <scope>NUCLEOTIDE SEQUENCE [LARGE SCALE GENOMIC DNA]</scope>
    <source>
        <strain evidence="6 7">DSM 27630</strain>
    </source>
</reference>
<dbReference type="GO" id="GO:0008080">
    <property type="term" value="F:N-acetyltransferase activity"/>
    <property type="evidence" value="ECO:0007669"/>
    <property type="project" value="InterPro"/>
</dbReference>
<feature type="domain" description="N-acetyltransferase" evidence="5">
    <location>
        <begin position="9"/>
        <end position="155"/>
    </location>
</feature>
<accession>A0A1I3BL68</accession>